<keyword evidence="11" id="KW-1133">Transmembrane helix</keyword>
<keyword evidence="8" id="KW-0902">Two-component regulatory system</keyword>
<keyword evidence="6 13" id="KW-0418">Kinase</keyword>
<keyword evidence="9" id="KW-0175">Coiled coil</keyword>
<feature type="transmembrane region" description="Helical" evidence="11">
    <location>
        <begin position="156"/>
        <end position="177"/>
    </location>
</feature>
<keyword evidence="11" id="KW-0812">Transmembrane</keyword>
<keyword evidence="14" id="KW-1185">Reference proteome</keyword>
<evidence type="ECO:0000256" key="9">
    <source>
        <dbReference type="SAM" id="Coils"/>
    </source>
</evidence>
<dbReference type="CDD" id="cd16917">
    <property type="entry name" value="HATPase_UhpB-NarQ-NarX-like"/>
    <property type="match status" value="1"/>
</dbReference>
<evidence type="ECO:0000313" key="14">
    <source>
        <dbReference type="Proteomes" id="UP001596083"/>
    </source>
</evidence>
<dbReference type="SUPFAM" id="SSF55874">
    <property type="entry name" value="ATPase domain of HSP90 chaperone/DNA topoisomerase II/histidine kinase"/>
    <property type="match status" value="1"/>
</dbReference>
<feature type="coiled-coil region" evidence="9">
    <location>
        <begin position="185"/>
        <end position="213"/>
    </location>
</feature>
<accession>A0ABW0Z1B7</accession>
<evidence type="ECO:0000256" key="4">
    <source>
        <dbReference type="ARBA" id="ARBA00022679"/>
    </source>
</evidence>
<evidence type="ECO:0000256" key="5">
    <source>
        <dbReference type="ARBA" id="ARBA00022741"/>
    </source>
</evidence>
<dbReference type="RefSeq" id="WP_390315958.1">
    <property type="nucleotide sequence ID" value="NZ_JBHSPB010000006.1"/>
</dbReference>
<evidence type="ECO:0000256" key="8">
    <source>
        <dbReference type="ARBA" id="ARBA00023012"/>
    </source>
</evidence>
<evidence type="ECO:0000256" key="7">
    <source>
        <dbReference type="ARBA" id="ARBA00022840"/>
    </source>
</evidence>
<evidence type="ECO:0000256" key="2">
    <source>
        <dbReference type="ARBA" id="ARBA00012438"/>
    </source>
</evidence>
<evidence type="ECO:0000256" key="6">
    <source>
        <dbReference type="ARBA" id="ARBA00022777"/>
    </source>
</evidence>
<dbReference type="EC" id="2.7.13.3" evidence="2"/>
<dbReference type="InterPro" id="IPR011712">
    <property type="entry name" value="Sig_transdc_His_kin_sub3_dim/P"/>
</dbReference>
<feature type="transmembrane region" description="Helical" evidence="11">
    <location>
        <begin position="95"/>
        <end position="123"/>
    </location>
</feature>
<feature type="domain" description="Signal transduction histidine kinase subgroup 3 dimerisation and phosphoacceptor" evidence="12">
    <location>
        <begin position="211"/>
        <end position="275"/>
    </location>
</feature>
<keyword evidence="5" id="KW-0547">Nucleotide-binding</keyword>
<evidence type="ECO:0000313" key="13">
    <source>
        <dbReference type="EMBL" id="MFC5720774.1"/>
    </source>
</evidence>
<protein>
    <recommendedName>
        <fullName evidence="2">histidine kinase</fullName>
        <ecNumber evidence="2">2.7.13.3</ecNumber>
    </recommendedName>
</protein>
<dbReference type="Gene3D" id="3.30.565.10">
    <property type="entry name" value="Histidine kinase-like ATPase, C-terminal domain"/>
    <property type="match status" value="1"/>
</dbReference>
<dbReference type="EMBL" id="JBHSPB010000006">
    <property type="protein sequence ID" value="MFC5720774.1"/>
    <property type="molecule type" value="Genomic_DNA"/>
</dbReference>
<dbReference type="Pfam" id="PF07730">
    <property type="entry name" value="HisKA_3"/>
    <property type="match status" value="1"/>
</dbReference>
<keyword evidence="11" id="KW-0472">Membrane</keyword>
<keyword evidence="3" id="KW-0597">Phosphoprotein</keyword>
<feature type="region of interest" description="Disordered" evidence="10">
    <location>
        <begin position="279"/>
        <end position="306"/>
    </location>
</feature>
<dbReference type="GO" id="GO:0016301">
    <property type="term" value="F:kinase activity"/>
    <property type="evidence" value="ECO:0007669"/>
    <property type="project" value="UniProtKB-KW"/>
</dbReference>
<evidence type="ECO:0000256" key="10">
    <source>
        <dbReference type="SAM" id="MobiDB-lite"/>
    </source>
</evidence>
<reference evidence="14" key="1">
    <citation type="journal article" date="2019" name="Int. J. Syst. Evol. Microbiol.">
        <title>The Global Catalogue of Microorganisms (GCM) 10K type strain sequencing project: providing services to taxonomists for standard genome sequencing and annotation.</title>
        <authorList>
            <consortium name="The Broad Institute Genomics Platform"/>
            <consortium name="The Broad Institute Genome Sequencing Center for Infectious Disease"/>
            <person name="Wu L."/>
            <person name="Ma J."/>
        </authorList>
    </citation>
    <scope>NUCLEOTIDE SEQUENCE [LARGE SCALE GENOMIC DNA]</scope>
    <source>
        <strain evidence="14">CGMCC 4.7304</strain>
    </source>
</reference>
<name>A0ABW0Z1B7_9ACTN</name>
<comment type="catalytic activity">
    <reaction evidence="1">
        <text>ATP + protein L-histidine = ADP + protein N-phospho-L-histidine.</text>
        <dbReference type="EC" id="2.7.13.3"/>
    </reaction>
</comment>
<proteinExistence type="predicted"/>
<dbReference type="InterPro" id="IPR050482">
    <property type="entry name" value="Sensor_HK_TwoCompSys"/>
</dbReference>
<keyword evidence="4" id="KW-0808">Transferase</keyword>
<comment type="caution">
    <text evidence="13">The sequence shown here is derived from an EMBL/GenBank/DDBJ whole genome shotgun (WGS) entry which is preliminary data.</text>
</comment>
<evidence type="ECO:0000256" key="11">
    <source>
        <dbReference type="SAM" id="Phobius"/>
    </source>
</evidence>
<dbReference type="PANTHER" id="PTHR24421">
    <property type="entry name" value="NITRATE/NITRITE SENSOR PROTEIN NARX-RELATED"/>
    <property type="match status" value="1"/>
</dbReference>
<dbReference type="Proteomes" id="UP001596083">
    <property type="component" value="Unassembled WGS sequence"/>
</dbReference>
<dbReference type="InterPro" id="IPR036890">
    <property type="entry name" value="HATPase_C_sf"/>
</dbReference>
<organism evidence="13 14">
    <name type="scientific">Streptomyces gamaensis</name>
    <dbReference type="NCBI Taxonomy" id="1763542"/>
    <lineage>
        <taxon>Bacteria</taxon>
        <taxon>Bacillati</taxon>
        <taxon>Actinomycetota</taxon>
        <taxon>Actinomycetes</taxon>
        <taxon>Kitasatosporales</taxon>
        <taxon>Streptomycetaceae</taxon>
        <taxon>Streptomyces</taxon>
    </lineage>
</organism>
<evidence type="ECO:0000259" key="12">
    <source>
        <dbReference type="Pfam" id="PF07730"/>
    </source>
</evidence>
<gene>
    <name evidence="13" type="ORF">ACFP1Z_11420</name>
</gene>
<evidence type="ECO:0000256" key="1">
    <source>
        <dbReference type="ARBA" id="ARBA00000085"/>
    </source>
</evidence>
<dbReference type="PANTHER" id="PTHR24421:SF10">
    <property type="entry name" value="NITRATE_NITRITE SENSOR PROTEIN NARQ"/>
    <property type="match status" value="1"/>
</dbReference>
<sequence length="435" mass="46010">MSLTRTPSEKRIDAAVTALAGVLAVALAGALVAVRAGTYDPSNVPMFLFPPRPVGAGLLSPLDRLLSTLPAGSGEALLALLASGLLWWRRRWPATVAVLLLALGFVTPAVAAPALVALFTVAALRPVRVTGWIATAAALPVPVHILATYGTHIRWAVLVSPLITWALVAAPVGWGLFVRSRRMLVASLTERARRAEEEAARHAREAQQRAREEIAREMHDVLAHRLSLLSVQAGALEFSPRSAPERLERAAGVIRANAHEALQDLRGVIGVLRTPADGEAETELPAADGPGPERPAGQEHPVERPQPVLADLERLARESRAAGMELTLHQVIAEGRDLPALAGRTAYRIVQEGLTNARKHAPGSPVHVEVTADPDTGVDIIVRNALPAPRTATEVPGGGHGLIGLAERAALAGGQLHHGPAGDDYLLQAWLPWSA</sequence>
<evidence type="ECO:0000256" key="3">
    <source>
        <dbReference type="ARBA" id="ARBA00022553"/>
    </source>
</evidence>
<dbReference type="Gene3D" id="1.20.5.1930">
    <property type="match status" value="1"/>
</dbReference>
<keyword evidence="7" id="KW-0067">ATP-binding</keyword>
<feature type="transmembrane region" description="Helical" evidence="11">
    <location>
        <begin position="129"/>
        <end position="149"/>
    </location>
</feature>
<feature type="transmembrane region" description="Helical" evidence="11">
    <location>
        <begin position="69"/>
        <end position="88"/>
    </location>
</feature>